<dbReference type="PANTHER" id="PTHR36307:SF1">
    <property type="entry name" value="FLAGELLA BASAL BODY P-RING FORMATION PROTEIN FLGA"/>
    <property type="match status" value="1"/>
</dbReference>
<dbReference type="NCBIfam" id="TIGR03170">
    <property type="entry name" value="flgA_cterm"/>
    <property type="match status" value="1"/>
</dbReference>
<keyword evidence="6" id="KW-0282">Flagellum</keyword>
<feature type="chain" id="PRO_5011989152" evidence="4">
    <location>
        <begin position="22"/>
        <end position="314"/>
    </location>
</feature>
<keyword evidence="3" id="KW-0574">Periplasm</keyword>
<dbReference type="Pfam" id="PF13144">
    <property type="entry name" value="ChapFlgA"/>
    <property type="match status" value="1"/>
</dbReference>
<dbReference type="EMBL" id="FXWK01000001">
    <property type="protein sequence ID" value="SMQ66485.1"/>
    <property type="molecule type" value="Genomic_DNA"/>
</dbReference>
<evidence type="ECO:0000256" key="3">
    <source>
        <dbReference type="ARBA" id="ARBA00022764"/>
    </source>
</evidence>
<keyword evidence="6" id="KW-0966">Cell projection</keyword>
<dbReference type="GO" id="GO:0042597">
    <property type="term" value="C:periplasmic space"/>
    <property type="evidence" value="ECO:0007669"/>
    <property type="project" value="UniProtKB-SubCell"/>
</dbReference>
<name>A0A1Y6EUT6_9HYPH</name>
<feature type="domain" description="SAF" evidence="5">
    <location>
        <begin position="181"/>
        <end position="243"/>
    </location>
</feature>
<keyword evidence="6" id="KW-0969">Cilium</keyword>
<proteinExistence type="predicted"/>
<evidence type="ECO:0000256" key="4">
    <source>
        <dbReference type="SAM" id="SignalP"/>
    </source>
</evidence>
<gene>
    <name evidence="6" type="ORF">SAMN06295905_1496</name>
</gene>
<dbReference type="CDD" id="cd11614">
    <property type="entry name" value="SAF_CpaB_FlgA_like"/>
    <property type="match status" value="1"/>
</dbReference>
<dbReference type="InterPro" id="IPR017585">
    <property type="entry name" value="SAF_FlgA"/>
</dbReference>
<evidence type="ECO:0000256" key="2">
    <source>
        <dbReference type="ARBA" id="ARBA00022729"/>
    </source>
</evidence>
<evidence type="ECO:0000313" key="6">
    <source>
        <dbReference type="EMBL" id="SMQ66485.1"/>
    </source>
</evidence>
<organism evidence="6 7">
    <name type="scientific">Devosia lucknowensis</name>
    <dbReference type="NCBI Taxonomy" id="1096929"/>
    <lineage>
        <taxon>Bacteria</taxon>
        <taxon>Pseudomonadati</taxon>
        <taxon>Pseudomonadota</taxon>
        <taxon>Alphaproteobacteria</taxon>
        <taxon>Hyphomicrobiales</taxon>
        <taxon>Devosiaceae</taxon>
        <taxon>Devosia</taxon>
    </lineage>
</organism>
<dbReference type="PANTHER" id="PTHR36307">
    <property type="entry name" value="FLAGELLA BASAL BODY P-RING FORMATION PROTEIN FLGA"/>
    <property type="match status" value="1"/>
</dbReference>
<dbReference type="InterPro" id="IPR039246">
    <property type="entry name" value="Flagellar_FlgA"/>
</dbReference>
<dbReference type="RefSeq" id="WP_140048916.1">
    <property type="nucleotide sequence ID" value="NZ_FXWK01000001.1"/>
</dbReference>
<feature type="signal peptide" evidence="4">
    <location>
        <begin position="1"/>
        <end position="21"/>
    </location>
</feature>
<dbReference type="OrthoDB" id="5323072at2"/>
<comment type="subcellular location">
    <subcellularLocation>
        <location evidence="1">Periplasm</location>
    </subcellularLocation>
</comment>
<evidence type="ECO:0000259" key="5">
    <source>
        <dbReference type="SMART" id="SM00858"/>
    </source>
</evidence>
<dbReference type="GO" id="GO:0044780">
    <property type="term" value="P:bacterial-type flagellum assembly"/>
    <property type="evidence" value="ECO:0007669"/>
    <property type="project" value="InterPro"/>
</dbReference>
<evidence type="ECO:0000256" key="1">
    <source>
        <dbReference type="ARBA" id="ARBA00004418"/>
    </source>
</evidence>
<dbReference type="Proteomes" id="UP000194474">
    <property type="component" value="Unassembled WGS sequence"/>
</dbReference>
<dbReference type="InterPro" id="IPR013974">
    <property type="entry name" value="SAF"/>
</dbReference>
<evidence type="ECO:0000313" key="7">
    <source>
        <dbReference type="Proteomes" id="UP000194474"/>
    </source>
</evidence>
<keyword evidence="7" id="KW-1185">Reference proteome</keyword>
<dbReference type="AlphaFoldDB" id="A0A1Y6EUT6"/>
<sequence>MNTLRLLTLALAFSVSGTVIAAPVLRADVTVSAPVVTVGDMFEEAGLLAEQPLFRSPLPGTTGNVDLNAVRSAMARIGVTDINVNGLSQVRVSRDAAVIDHDLLASLIADDMRHRGILGNGMTANMLFSVPVEGIKVAISDTPARLESLRYLPGNGTFSARFLLSGIERPFDVTGTIELSIDAPHLVSGLPAGTVLRPDHIVMRPMPVLQADAQGVASLDQLVGMALNRQSRDGMLLRASDVSTPLAVAKNDPVTIYFRQGPMTLTVKGQAVTGAATGAPLQVLNLVSRRVISATVVAPGAVEVTSAPMTLAGL</sequence>
<keyword evidence="2 4" id="KW-0732">Signal</keyword>
<accession>A0A1Y6EUT6</accession>
<protein>
    <submittedName>
        <fullName evidence="6">Flagella basal body P-ring formation protein FlgA</fullName>
    </submittedName>
</protein>
<dbReference type="SMART" id="SM00858">
    <property type="entry name" value="SAF"/>
    <property type="match status" value="1"/>
</dbReference>
<dbReference type="Gene3D" id="2.30.30.760">
    <property type="match status" value="1"/>
</dbReference>
<reference evidence="7" key="1">
    <citation type="submission" date="2017-04" db="EMBL/GenBank/DDBJ databases">
        <authorList>
            <person name="Varghese N."/>
            <person name="Submissions S."/>
        </authorList>
    </citation>
    <scope>NUCLEOTIDE SEQUENCE [LARGE SCALE GENOMIC DNA]</scope>
</reference>